<feature type="domain" description="JmjC" evidence="2">
    <location>
        <begin position="254"/>
        <end position="416"/>
    </location>
</feature>
<dbReference type="InterPro" id="IPR003347">
    <property type="entry name" value="JmjC_dom"/>
</dbReference>
<dbReference type="InterPro" id="IPR041667">
    <property type="entry name" value="Cupin_8"/>
</dbReference>
<dbReference type="InterPro" id="IPR050910">
    <property type="entry name" value="JMJD6_ArgDemeth/LysHydrox"/>
</dbReference>
<dbReference type="PANTHER" id="PTHR12480">
    <property type="entry name" value="ARGININE DEMETHYLASE AND LYSYL-HYDROXYLASE JMJD"/>
    <property type="match status" value="1"/>
</dbReference>
<dbReference type="PROSITE" id="PS51184">
    <property type="entry name" value="JMJC"/>
    <property type="match status" value="1"/>
</dbReference>
<dbReference type="OrthoDB" id="424465at2759"/>
<dbReference type="HOGENOM" id="CLU_016785_1_2_1"/>
<evidence type="ECO:0000259" key="2">
    <source>
        <dbReference type="PROSITE" id="PS51184"/>
    </source>
</evidence>
<dbReference type="InterPro" id="IPR036047">
    <property type="entry name" value="F-box-like_dom_sf"/>
</dbReference>
<dbReference type="SUPFAM" id="SSF51197">
    <property type="entry name" value="Clavaminate synthase-like"/>
    <property type="match status" value="1"/>
</dbReference>
<name>A5DLS3_PICGU</name>
<feature type="region of interest" description="Disordered" evidence="1">
    <location>
        <begin position="1"/>
        <end position="25"/>
    </location>
</feature>
<dbReference type="STRING" id="294746.A5DLS3"/>
<dbReference type="SMART" id="SM00558">
    <property type="entry name" value="JmjC"/>
    <property type="match status" value="1"/>
</dbReference>
<keyword evidence="4" id="KW-1185">Reference proteome</keyword>
<proteinExistence type="predicted"/>
<dbReference type="GO" id="GO:0005634">
    <property type="term" value="C:nucleus"/>
    <property type="evidence" value="ECO:0007669"/>
    <property type="project" value="TreeGrafter"/>
</dbReference>
<organism evidence="3 4">
    <name type="scientific">Meyerozyma guilliermondii (strain ATCC 6260 / CBS 566 / DSM 6381 / JCM 1539 / NBRC 10279 / NRRL Y-324)</name>
    <name type="common">Yeast</name>
    <name type="synonym">Candida guilliermondii</name>
    <dbReference type="NCBI Taxonomy" id="294746"/>
    <lineage>
        <taxon>Eukaryota</taxon>
        <taxon>Fungi</taxon>
        <taxon>Dikarya</taxon>
        <taxon>Ascomycota</taxon>
        <taxon>Saccharomycotina</taxon>
        <taxon>Pichiomycetes</taxon>
        <taxon>Debaryomycetaceae</taxon>
        <taxon>Meyerozyma</taxon>
    </lineage>
</organism>
<dbReference type="VEuPathDB" id="FungiDB:PGUG_04224"/>
<dbReference type="Pfam" id="PF12937">
    <property type="entry name" value="F-box-like"/>
    <property type="match status" value="1"/>
</dbReference>
<reference evidence="3 4" key="1">
    <citation type="journal article" date="2009" name="Nature">
        <title>Evolution of pathogenicity and sexual reproduction in eight Candida genomes.</title>
        <authorList>
            <person name="Butler G."/>
            <person name="Rasmussen M.D."/>
            <person name="Lin M.F."/>
            <person name="Santos M.A."/>
            <person name="Sakthikumar S."/>
            <person name="Munro C.A."/>
            <person name="Rheinbay E."/>
            <person name="Grabherr M."/>
            <person name="Forche A."/>
            <person name="Reedy J.L."/>
            <person name="Agrafioti I."/>
            <person name="Arnaud M.B."/>
            <person name="Bates S."/>
            <person name="Brown A.J."/>
            <person name="Brunke S."/>
            <person name="Costanzo M.C."/>
            <person name="Fitzpatrick D.A."/>
            <person name="de Groot P.W."/>
            <person name="Harris D."/>
            <person name="Hoyer L.L."/>
            <person name="Hube B."/>
            <person name="Klis F.M."/>
            <person name="Kodira C."/>
            <person name="Lennard N."/>
            <person name="Logue M.E."/>
            <person name="Martin R."/>
            <person name="Neiman A.M."/>
            <person name="Nikolaou E."/>
            <person name="Quail M.A."/>
            <person name="Quinn J."/>
            <person name="Santos M.C."/>
            <person name="Schmitzberger F.F."/>
            <person name="Sherlock G."/>
            <person name="Shah P."/>
            <person name="Silverstein K.A."/>
            <person name="Skrzypek M.S."/>
            <person name="Soll D."/>
            <person name="Staggs R."/>
            <person name="Stansfield I."/>
            <person name="Stumpf M.P."/>
            <person name="Sudbery P.E."/>
            <person name="Srikantha T."/>
            <person name="Zeng Q."/>
            <person name="Berman J."/>
            <person name="Berriman M."/>
            <person name="Heitman J."/>
            <person name="Gow N.A."/>
            <person name="Lorenz M.C."/>
            <person name="Birren B.W."/>
            <person name="Kellis M."/>
            <person name="Cuomo C.A."/>
        </authorList>
    </citation>
    <scope>NUCLEOTIDE SEQUENCE [LARGE SCALE GENOMIC DNA]</scope>
    <source>
        <strain evidence="4">ATCC 6260 / CBS 566 / DSM 6381 / JCM 1539 / NBRC 10279 / NRRL Y-324</strain>
    </source>
</reference>
<dbReference type="Pfam" id="PF13621">
    <property type="entry name" value="Cupin_8"/>
    <property type="match status" value="1"/>
</dbReference>
<dbReference type="EMBL" id="CH408159">
    <property type="protein sequence ID" value="EDK40126.2"/>
    <property type="molecule type" value="Genomic_DNA"/>
</dbReference>
<evidence type="ECO:0000313" key="3">
    <source>
        <dbReference type="EMBL" id="EDK40126.2"/>
    </source>
</evidence>
<dbReference type="GO" id="GO:0000987">
    <property type="term" value="F:cis-regulatory region sequence-specific DNA binding"/>
    <property type="evidence" value="ECO:0007669"/>
    <property type="project" value="TreeGrafter"/>
</dbReference>
<dbReference type="OMA" id="WPAYKNW"/>
<protein>
    <recommendedName>
        <fullName evidence="2">JmjC domain-containing protein</fullName>
    </recommendedName>
</protein>
<gene>
    <name evidence="3" type="ORF">PGUG_04224</name>
</gene>
<dbReference type="InParanoid" id="A5DLS3"/>
<dbReference type="Gene3D" id="2.60.120.650">
    <property type="entry name" value="Cupin"/>
    <property type="match status" value="1"/>
</dbReference>
<dbReference type="Proteomes" id="UP000001997">
    <property type="component" value="Unassembled WGS sequence"/>
</dbReference>
<dbReference type="AlphaFoldDB" id="A5DLS3"/>
<dbReference type="InterPro" id="IPR001810">
    <property type="entry name" value="F-box_dom"/>
</dbReference>
<dbReference type="GeneID" id="5125545"/>
<evidence type="ECO:0000256" key="1">
    <source>
        <dbReference type="SAM" id="MobiDB-lite"/>
    </source>
</evidence>
<dbReference type="SUPFAM" id="SSF81383">
    <property type="entry name" value="F-box domain"/>
    <property type="match status" value="1"/>
</dbReference>
<dbReference type="eggNOG" id="KOG2130">
    <property type="taxonomic scope" value="Eukaryota"/>
</dbReference>
<evidence type="ECO:0000313" key="4">
    <source>
        <dbReference type="Proteomes" id="UP000001997"/>
    </source>
</evidence>
<dbReference type="RefSeq" id="XP_001483495.2">
    <property type="nucleotide sequence ID" value="XM_001483445.1"/>
</dbReference>
<dbReference type="PANTHER" id="PTHR12480:SF21">
    <property type="entry name" value="JMJC DOMAIN-CONTAINING PROTEIN 8"/>
    <property type="match status" value="1"/>
</dbReference>
<sequence length="525" mass="59940">MYHVSSHSVSARHPLNVKPSGNELLSDPEEQKLKAKLMGDFSHFSDETIMMILGHISNKKDLLHLAHTSRVMYAYTYDEELWRRLYFSKIGGFSNGENRSQNFKWRGSWRNSVLGIDKRANVTLPGSLVCSDLLYRPYQCSQIDYSSLFSKVIKDETSRHNQALKSSAEVVNEKSILRLPDSESHDYEKLQNKPFILVSQPGRWPNWDISHLVNRFPEVVFRQEVAQWPLSLYAEYLRNNCDESPLYLFDCKSDAMKTLKQEYTVPQVFQDDLFSVFEKVDCRPDHAWLIVGPQRSGSTFHKDPNYTSAWNAALSGRKLWVMLPPHIVPPGVGTDDDESEVTSPVGIAEWVLAGFFNDAATIDECIIAVTFPGECMHVPAGWWHSVINIDDSVALTQNFAPSSKVQNTLDFFKKRTDQVSGFTIKRVYKAISKFLDTHQDDDGEDIEALRTFRSTISTMDIDQIADEDCGELDEMPTMPIYEFFRLLLISEGKGHLLETSQTRKSPHSWTKVVDSTGFTFGFDIE</sequence>
<accession>A5DLS3</accession>
<dbReference type="KEGG" id="pgu:PGUG_04224"/>